<evidence type="ECO:0000259" key="9">
    <source>
        <dbReference type="Pfam" id="PF00768"/>
    </source>
</evidence>
<name>A0ABU8SJM2_9LACO</name>
<dbReference type="PANTHER" id="PTHR21581">
    <property type="entry name" value="D-ALANYL-D-ALANINE CARBOXYPEPTIDASE"/>
    <property type="match status" value="1"/>
</dbReference>
<proteinExistence type="inferred from homology"/>
<dbReference type="InterPro" id="IPR012338">
    <property type="entry name" value="Beta-lactam/transpept-like"/>
</dbReference>
<gene>
    <name evidence="10" type="ORF">R4146_02075</name>
</gene>
<keyword evidence="6" id="KW-0961">Cell wall biogenesis/degradation</keyword>
<keyword evidence="2 8" id="KW-0732">Signal</keyword>
<dbReference type="Proteomes" id="UP001370590">
    <property type="component" value="Unassembled WGS sequence"/>
</dbReference>
<comment type="similarity">
    <text evidence="1 7">Belongs to the peptidase S11 family.</text>
</comment>
<evidence type="ECO:0000313" key="10">
    <source>
        <dbReference type="EMBL" id="MEJ6399969.1"/>
    </source>
</evidence>
<dbReference type="InterPro" id="IPR001967">
    <property type="entry name" value="Peptidase_S11_N"/>
</dbReference>
<dbReference type="EMBL" id="JAWMWH010000001">
    <property type="protein sequence ID" value="MEJ6399969.1"/>
    <property type="molecule type" value="Genomic_DNA"/>
</dbReference>
<keyword evidence="3 10" id="KW-0378">Hydrolase</keyword>
<reference evidence="10 11" key="1">
    <citation type="submission" date="2023-10" db="EMBL/GenBank/DDBJ databases">
        <title>Nicoliella lavandulae sp. nov. isolated from Lavandula angustifolia flowers.</title>
        <authorList>
            <person name="Alcantara C."/>
            <person name="Zuniga M."/>
            <person name="Landete J.M."/>
            <person name="Monedero V."/>
        </authorList>
    </citation>
    <scope>NUCLEOTIDE SEQUENCE [LARGE SCALE GENOMIC DNA]</scope>
    <source>
        <strain evidence="10 11">Es01</strain>
    </source>
</reference>
<dbReference type="Gene3D" id="3.40.710.10">
    <property type="entry name" value="DD-peptidase/beta-lactamase superfamily"/>
    <property type="match status" value="1"/>
</dbReference>
<evidence type="ECO:0000256" key="5">
    <source>
        <dbReference type="ARBA" id="ARBA00022984"/>
    </source>
</evidence>
<dbReference type="PANTHER" id="PTHR21581:SF11">
    <property type="entry name" value="D-ALANYL-D-ALANINE CARBOXYPEPTIDASE DACA"/>
    <property type="match status" value="1"/>
</dbReference>
<dbReference type="RefSeq" id="WP_339959798.1">
    <property type="nucleotide sequence ID" value="NZ_JAWMWH010000001.1"/>
</dbReference>
<evidence type="ECO:0000256" key="3">
    <source>
        <dbReference type="ARBA" id="ARBA00022801"/>
    </source>
</evidence>
<dbReference type="PRINTS" id="PR00725">
    <property type="entry name" value="DADACBPTASE1"/>
</dbReference>
<organism evidence="10 11">
    <name type="scientific">Nicoliella lavandulae</name>
    <dbReference type="NCBI Taxonomy" id="3082954"/>
    <lineage>
        <taxon>Bacteria</taxon>
        <taxon>Bacillati</taxon>
        <taxon>Bacillota</taxon>
        <taxon>Bacilli</taxon>
        <taxon>Lactobacillales</taxon>
        <taxon>Lactobacillaceae</taxon>
        <taxon>Nicoliella</taxon>
    </lineage>
</organism>
<dbReference type="GO" id="GO:0016787">
    <property type="term" value="F:hydrolase activity"/>
    <property type="evidence" value="ECO:0007669"/>
    <property type="project" value="UniProtKB-KW"/>
</dbReference>
<feature type="domain" description="Peptidase S11 D-alanyl-D-alanine carboxypeptidase A N-terminal" evidence="9">
    <location>
        <begin position="59"/>
        <end position="307"/>
    </location>
</feature>
<evidence type="ECO:0000256" key="6">
    <source>
        <dbReference type="ARBA" id="ARBA00023316"/>
    </source>
</evidence>
<evidence type="ECO:0000256" key="2">
    <source>
        <dbReference type="ARBA" id="ARBA00022729"/>
    </source>
</evidence>
<accession>A0ABU8SJM2</accession>
<keyword evidence="4" id="KW-0133">Cell shape</keyword>
<dbReference type="Pfam" id="PF00768">
    <property type="entry name" value="Peptidase_S11"/>
    <property type="match status" value="1"/>
</dbReference>
<evidence type="ECO:0000256" key="7">
    <source>
        <dbReference type="RuleBase" id="RU004016"/>
    </source>
</evidence>
<feature type="signal peptide" evidence="8">
    <location>
        <begin position="1"/>
        <end position="30"/>
    </location>
</feature>
<dbReference type="SUPFAM" id="SSF56601">
    <property type="entry name" value="beta-lactamase/transpeptidase-like"/>
    <property type="match status" value="1"/>
</dbReference>
<evidence type="ECO:0000256" key="1">
    <source>
        <dbReference type="ARBA" id="ARBA00007164"/>
    </source>
</evidence>
<feature type="chain" id="PRO_5046827636" evidence="8">
    <location>
        <begin position="31"/>
        <end position="331"/>
    </location>
</feature>
<protein>
    <submittedName>
        <fullName evidence="10">Serine hydrolase</fullName>
    </submittedName>
</protein>
<evidence type="ECO:0000256" key="8">
    <source>
        <dbReference type="SAM" id="SignalP"/>
    </source>
</evidence>
<sequence length="331" mass="36209">MFHQKSIKKGVILLLATFTFGMTAVNTANASYVPNYDYADNADSLGTNKLITSATGLNQLKNSAKAAAAMDYNSGQFVYSKNGTTKYAIASTTKLMTLYLAIQKAKQLGQWNHKVRISSSLSKMSKSSDLGNFRMNTGSYYTVHSLYKAALIASSNSAAIALGQYVAGSNNRFITMMNKQADAWDINNQAHFVSASGLENSDLYRYGFKYGSKHDYNKVSARALAIIAHHILSLYPSIVNDADHRYASLDGQTLKNENELLPGGNSYIPALKVDGLKTGYTPLAGYCLVSTSKKNNHRLIVVTLNDKNGSHDQAKMITAIYKYSSLFNSNM</sequence>
<comment type="caution">
    <text evidence="10">The sequence shown here is derived from an EMBL/GenBank/DDBJ whole genome shotgun (WGS) entry which is preliminary data.</text>
</comment>
<keyword evidence="5" id="KW-0573">Peptidoglycan synthesis</keyword>
<dbReference type="InterPro" id="IPR018044">
    <property type="entry name" value="Peptidase_S11"/>
</dbReference>
<keyword evidence="11" id="KW-1185">Reference proteome</keyword>
<evidence type="ECO:0000256" key="4">
    <source>
        <dbReference type="ARBA" id="ARBA00022960"/>
    </source>
</evidence>
<evidence type="ECO:0000313" key="11">
    <source>
        <dbReference type="Proteomes" id="UP001370590"/>
    </source>
</evidence>